<dbReference type="SUPFAM" id="SSF48452">
    <property type="entry name" value="TPR-like"/>
    <property type="match status" value="1"/>
</dbReference>
<gene>
    <name evidence="3" type="ORF">NAEGRDRAFT_46519</name>
</gene>
<evidence type="ECO:0000256" key="2">
    <source>
        <dbReference type="ARBA" id="ARBA00022803"/>
    </source>
</evidence>
<sequence length="355" mass="41221">MNQLLRRSSLANFSKIKNFKAFIISSNCSALAVHCNFPVFGMTSTPQYFHSSLQLKSNTEAEEKRRREKYESVIIEARNAYYNKEFDKAIMMCSNVLKLDKDYKDAIGLRGLCYYYVGKYESSLADLDKYLEQNVIDFETTLHRAYCNFKLMRFEDMLTDLNAIIFVTSPSEFPNRFIDARLMRANYYLMTRDVDLAFADLHAIENNLGNSSFALQNEQLAQFYEGIALCYAARSQHDKSAFYLTELIEKGYKNQGKTPDANINLKRALSYVECCNFEKAIEDIDLYISSKGFMEMPGVFILKAKALFGMKQYQKALEEVSTFEELDFVKRNPFMIAPEWLDEAKHIKEECKKHL</sequence>
<evidence type="ECO:0000313" key="4">
    <source>
        <dbReference type="Proteomes" id="UP000006671"/>
    </source>
</evidence>
<proteinExistence type="predicted"/>
<dbReference type="GeneID" id="8849884"/>
<dbReference type="EMBL" id="GG738851">
    <property type="protein sequence ID" value="EFC48294.1"/>
    <property type="molecule type" value="Genomic_DNA"/>
</dbReference>
<dbReference type="OMA" id="AYCNFKL"/>
<accession>D2V407</accession>
<reference evidence="3 4" key="1">
    <citation type="journal article" date="2010" name="Cell">
        <title>The genome of Naegleria gruberi illuminates early eukaryotic versatility.</title>
        <authorList>
            <person name="Fritz-Laylin L.K."/>
            <person name="Prochnik S.E."/>
            <person name="Ginger M.L."/>
            <person name="Dacks J.B."/>
            <person name="Carpenter M.L."/>
            <person name="Field M.C."/>
            <person name="Kuo A."/>
            <person name="Paredez A."/>
            <person name="Chapman J."/>
            <person name="Pham J."/>
            <person name="Shu S."/>
            <person name="Neupane R."/>
            <person name="Cipriano M."/>
            <person name="Mancuso J."/>
            <person name="Tu H."/>
            <person name="Salamov A."/>
            <person name="Lindquist E."/>
            <person name="Shapiro H."/>
            <person name="Lucas S."/>
            <person name="Grigoriev I.V."/>
            <person name="Cande W.Z."/>
            <person name="Fulton C."/>
            <person name="Rokhsar D.S."/>
            <person name="Dawson S.C."/>
        </authorList>
    </citation>
    <scope>NUCLEOTIDE SEQUENCE [LARGE SCALE GENOMIC DNA]</scope>
    <source>
        <strain evidence="3 4">NEG-M</strain>
    </source>
</reference>
<dbReference type="AlphaFoldDB" id="D2V407"/>
<keyword evidence="1" id="KW-0677">Repeat</keyword>
<dbReference type="PANTHER" id="PTHR44858">
    <property type="entry name" value="TETRATRICOPEPTIDE REPEAT PROTEIN 6"/>
    <property type="match status" value="1"/>
</dbReference>
<name>D2V407_NAEGR</name>
<keyword evidence="4" id="KW-1185">Reference proteome</keyword>
<dbReference type="PANTHER" id="PTHR44858:SF1">
    <property type="entry name" value="UDP-N-ACETYLGLUCOSAMINE--PEPTIDE N-ACETYLGLUCOSAMINYLTRANSFERASE SPINDLY-RELATED"/>
    <property type="match status" value="1"/>
</dbReference>
<dbReference type="Proteomes" id="UP000006671">
    <property type="component" value="Unassembled WGS sequence"/>
</dbReference>
<dbReference type="VEuPathDB" id="AmoebaDB:NAEGRDRAFT_46519"/>
<dbReference type="RefSeq" id="XP_002681038.1">
    <property type="nucleotide sequence ID" value="XM_002680992.1"/>
</dbReference>
<dbReference type="InParanoid" id="D2V407"/>
<evidence type="ECO:0000256" key="1">
    <source>
        <dbReference type="ARBA" id="ARBA00022737"/>
    </source>
</evidence>
<dbReference type="OrthoDB" id="1926212at2759"/>
<evidence type="ECO:0000313" key="3">
    <source>
        <dbReference type="EMBL" id="EFC48294.1"/>
    </source>
</evidence>
<dbReference type="InterPro" id="IPR050498">
    <property type="entry name" value="Ycf3"/>
</dbReference>
<dbReference type="InterPro" id="IPR011990">
    <property type="entry name" value="TPR-like_helical_dom_sf"/>
</dbReference>
<protein>
    <submittedName>
        <fullName evidence="3">Predicted protein</fullName>
    </submittedName>
</protein>
<keyword evidence="2" id="KW-0802">TPR repeat</keyword>
<dbReference type="KEGG" id="ngr:NAEGRDRAFT_46519"/>
<dbReference type="Gene3D" id="1.25.40.10">
    <property type="entry name" value="Tetratricopeptide repeat domain"/>
    <property type="match status" value="2"/>
</dbReference>
<organism evidence="4">
    <name type="scientific">Naegleria gruberi</name>
    <name type="common">Amoeba</name>
    <dbReference type="NCBI Taxonomy" id="5762"/>
    <lineage>
        <taxon>Eukaryota</taxon>
        <taxon>Discoba</taxon>
        <taxon>Heterolobosea</taxon>
        <taxon>Tetramitia</taxon>
        <taxon>Eutetramitia</taxon>
        <taxon>Vahlkampfiidae</taxon>
        <taxon>Naegleria</taxon>
    </lineage>
</organism>